<name>A0A4Q7P3P7_9FIRM</name>
<dbReference type="InterPro" id="IPR010982">
    <property type="entry name" value="Lambda_DNA-bd_dom_sf"/>
</dbReference>
<dbReference type="EMBL" id="SGXF01000005">
    <property type="protein sequence ID" value="RZS94018.1"/>
    <property type="molecule type" value="Genomic_DNA"/>
</dbReference>
<comment type="caution">
    <text evidence="3">The sequence shown here is derived from an EMBL/GenBank/DDBJ whole genome shotgun (WGS) entry which is preliminary data.</text>
</comment>
<evidence type="ECO:0000259" key="2">
    <source>
        <dbReference type="PROSITE" id="PS50943"/>
    </source>
</evidence>
<dbReference type="RefSeq" id="WP_130435658.1">
    <property type="nucleotide sequence ID" value="NZ_SGXF01000005.1"/>
</dbReference>
<accession>A0A4Q7P3P7</accession>
<feature type="domain" description="HTH cro/C1-type" evidence="2">
    <location>
        <begin position="9"/>
        <end position="64"/>
    </location>
</feature>
<dbReference type="PROSITE" id="PS50943">
    <property type="entry name" value="HTH_CROC1"/>
    <property type="match status" value="1"/>
</dbReference>
<keyword evidence="4" id="KW-1185">Reference proteome</keyword>
<dbReference type="AlphaFoldDB" id="A0A4Q7P3P7"/>
<dbReference type="SUPFAM" id="SSF47413">
    <property type="entry name" value="lambda repressor-like DNA-binding domains"/>
    <property type="match status" value="1"/>
</dbReference>
<sequence>MFENFGEIIKELRVKHNLTQKDLARRLEVSLPTVSRWENGRGVIPATKTLIDICLLFGISLNDLAGIAKENTVPIDMLTSEQQELLKILVMEFKNTKRFPVLSERQNKIILMLFAEFTRRTGEPHV</sequence>
<gene>
    <name evidence="3" type="ORF">EV209_2381</name>
</gene>
<dbReference type="GO" id="GO:0003677">
    <property type="term" value="F:DNA binding"/>
    <property type="evidence" value="ECO:0007669"/>
    <property type="project" value="UniProtKB-KW"/>
</dbReference>
<dbReference type="Pfam" id="PF01381">
    <property type="entry name" value="HTH_3"/>
    <property type="match status" value="1"/>
</dbReference>
<dbReference type="OrthoDB" id="1862033at2"/>
<dbReference type="Gene3D" id="1.10.260.40">
    <property type="entry name" value="lambda repressor-like DNA-binding domains"/>
    <property type="match status" value="1"/>
</dbReference>
<keyword evidence="1" id="KW-0238">DNA-binding</keyword>
<dbReference type="InterPro" id="IPR001387">
    <property type="entry name" value="Cro/C1-type_HTH"/>
</dbReference>
<dbReference type="PANTHER" id="PTHR46558:SF4">
    <property type="entry name" value="DNA-BIDING PHAGE PROTEIN"/>
    <property type="match status" value="1"/>
</dbReference>
<dbReference type="Proteomes" id="UP000292927">
    <property type="component" value="Unassembled WGS sequence"/>
</dbReference>
<dbReference type="CDD" id="cd00093">
    <property type="entry name" value="HTH_XRE"/>
    <property type="match status" value="1"/>
</dbReference>
<reference evidence="3 4" key="1">
    <citation type="submission" date="2019-02" db="EMBL/GenBank/DDBJ databases">
        <title>Genomic Encyclopedia of Type Strains, Phase IV (KMG-IV): sequencing the most valuable type-strain genomes for metagenomic binning, comparative biology and taxonomic classification.</title>
        <authorList>
            <person name="Goeker M."/>
        </authorList>
    </citation>
    <scope>NUCLEOTIDE SEQUENCE [LARGE SCALE GENOMIC DNA]</scope>
    <source>
        <strain evidence="3 4">DSM 29486</strain>
    </source>
</reference>
<organism evidence="3 4">
    <name type="scientific">Cuneatibacter caecimuris</name>
    <dbReference type="NCBI Taxonomy" id="1796618"/>
    <lineage>
        <taxon>Bacteria</taxon>
        <taxon>Bacillati</taxon>
        <taxon>Bacillota</taxon>
        <taxon>Clostridia</taxon>
        <taxon>Lachnospirales</taxon>
        <taxon>Lachnospiraceae</taxon>
        <taxon>Cuneatibacter</taxon>
    </lineage>
</organism>
<dbReference type="SMART" id="SM00530">
    <property type="entry name" value="HTH_XRE"/>
    <property type="match status" value="1"/>
</dbReference>
<protein>
    <submittedName>
        <fullName evidence="3">Transcriptional regulator with XRE-family HTH domain</fullName>
    </submittedName>
</protein>
<evidence type="ECO:0000313" key="3">
    <source>
        <dbReference type="EMBL" id="RZS94018.1"/>
    </source>
</evidence>
<dbReference type="PANTHER" id="PTHR46558">
    <property type="entry name" value="TRACRIPTIONAL REGULATORY PROTEIN-RELATED-RELATED"/>
    <property type="match status" value="1"/>
</dbReference>
<evidence type="ECO:0000313" key="4">
    <source>
        <dbReference type="Proteomes" id="UP000292927"/>
    </source>
</evidence>
<evidence type="ECO:0000256" key="1">
    <source>
        <dbReference type="ARBA" id="ARBA00023125"/>
    </source>
</evidence>
<proteinExistence type="predicted"/>